<sequence>MGAFCKVVDATLLLIFVLISVVAPLFDSQTCLPESIYPDLLVRMNKWYAGEYQDFLVVEKRHFFVALVWLELAFLWPLALLNVYGMLGSKPWFNTTCLLFGASLTTSMAAILGEMVGSAKTSDKLLMIYSPFLGFGVLALMRGLLVPKSGKGAPTIGKGPALARKKRA</sequence>
<dbReference type="InterPro" id="IPR051987">
    <property type="entry name" value="Sigma-2_receptor-like"/>
</dbReference>
<feature type="transmembrane region" description="Helical" evidence="7">
    <location>
        <begin position="92"/>
        <end position="113"/>
    </location>
</feature>
<dbReference type="RefSeq" id="XP_022734771.1">
    <property type="nucleotide sequence ID" value="XM_022879036.1"/>
</dbReference>
<evidence type="ECO:0000256" key="4">
    <source>
        <dbReference type="ARBA" id="ARBA00022824"/>
    </source>
</evidence>
<name>A0A6P5Y438_DURZI</name>
<evidence type="ECO:0000313" key="9">
    <source>
        <dbReference type="Proteomes" id="UP000515121"/>
    </source>
</evidence>
<comment type="subcellular location">
    <subcellularLocation>
        <location evidence="1">Endoplasmic reticulum membrane</location>
        <topology evidence="1">Multi-pass membrane protein</topology>
    </subcellularLocation>
</comment>
<organism evidence="9 10">
    <name type="scientific">Durio zibethinus</name>
    <name type="common">Durian</name>
    <dbReference type="NCBI Taxonomy" id="66656"/>
    <lineage>
        <taxon>Eukaryota</taxon>
        <taxon>Viridiplantae</taxon>
        <taxon>Streptophyta</taxon>
        <taxon>Embryophyta</taxon>
        <taxon>Tracheophyta</taxon>
        <taxon>Spermatophyta</taxon>
        <taxon>Magnoliopsida</taxon>
        <taxon>eudicotyledons</taxon>
        <taxon>Gunneridae</taxon>
        <taxon>Pentapetalae</taxon>
        <taxon>rosids</taxon>
        <taxon>malvids</taxon>
        <taxon>Malvales</taxon>
        <taxon>Malvaceae</taxon>
        <taxon>Helicteroideae</taxon>
        <taxon>Durio</taxon>
    </lineage>
</organism>
<keyword evidence="3 7" id="KW-0812">Transmembrane</keyword>
<reference evidence="10" key="1">
    <citation type="submission" date="2025-08" db="UniProtKB">
        <authorList>
            <consortium name="RefSeq"/>
        </authorList>
    </citation>
    <scope>IDENTIFICATION</scope>
    <source>
        <tissue evidence="10">Fruit stalk</tissue>
    </source>
</reference>
<evidence type="ECO:0000259" key="8">
    <source>
        <dbReference type="PROSITE" id="PS51751"/>
    </source>
</evidence>
<feature type="transmembrane region" description="Helical" evidence="7">
    <location>
        <begin position="63"/>
        <end position="85"/>
    </location>
</feature>
<keyword evidence="9" id="KW-1185">Reference proteome</keyword>
<keyword evidence="6 7" id="KW-0472">Membrane</keyword>
<keyword evidence="4" id="KW-0256">Endoplasmic reticulum</keyword>
<feature type="transmembrane region" description="Helical" evidence="7">
    <location>
        <begin position="125"/>
        <end position="145"/>
    </location>
</feature>
<dbReference type="PANTHER" id="PTHR31204:SF1">
    <property type="entry name" value="SIGMA INTRACELLULAR RECEPTOR 2"/>
    <property type="match status" value="1"/>
</dbReference>
<evidence type="ECO:0000256" key="1">
    <source>
        <dbReference type="ARBA" id="ARBA00004477"/>
    </source>
</evidence>
<protein>
    <submittedName>
        <fullName evidence="10">Sigma intracellular receptor 2-like</fullName>
    </submittedName>
</protein>
<feature type="transmembrane region" description="Helical" evidence="7">
    <location>
        <begin position="7"/>
        <end position="26"/>
    </location>
</feature>
<dbReference type="PROSITE" id="PS51751">
    <property type="entry name" value="EXPERA"/>
    <property type="match status" value="1"/>
</dbReference>
<gene>
    <name evidence="10" type="primary">LOC111288235</name>
</gene>
<evidence type="ECO:0000256" key="5">
    <source>
        <dbReference type="ARBA" id="ARBA00022989"/>
    </source>
</evidence>
<dbReference type="GO" id="GO:0005789">
    <property type="term" value="C:endoplasmic reticulum membrane"/>
    <property type="evidence" value="ECO:0007669"/>
    <property type="project" value="UniProtKB-SubCell"/>
</dbReference>
<evidence type="ECO:0000256" key="7">
    <source>
        <dbReference type="PIRNR" id="PIRNR031032"/>
    </source>
</evidence>
<dbReference type="InterPro" id="IPR016964">
    <property type="entry name" value="Sigma2_recept"/>
</dbReference>
<dbReference type="OrthoDB" id="433124at2759"/>
<evidence type="ECO:0000313" key="10">
    <source>
        <dbReference type="RefSeq" id="XP_022734771.1"/>
    </source>
</evidence>
<dbReference type="PANTHER" id="PTHR31204">
    <property type="entry name" value="SIGMA INTRACELLULAR RECEPTOR 2"/>
    <property type="match status" value="1"/>
</dbReference>
<accession>A0A6P5Y438</accession>
<dbReference type="KEGG" id="dzi:111288235"/>
<dbReference type="PIRSF" id="PIRSF031032">
    <property type="entry name" value="TMP_97_prd"/>
    <property type="match status" value="1"/>
</dbReference>
<dbReference type="Proteomes" id="UP000515121">
    <property type="component" value="Unplaced"/>
</dbReference>
<dbReference type="GeneID" id="111288235"/>
<keyword evidence="5 7" id="KW-1133">Transmembrane helix</keyword>
<comment type="similarity">
    <text evidence="2">Belongs to the TMEM97/sigma-2 receptor family.</text>
</comment>
<dbReference type="InterPro" id="IPR033118">
    <property type="entry name" value="EXPERA"/>
</dbReference>
<evidence type="ECO:0000256" key="2">
    <source>
        <dbReference type="ARBA" id="ARBA00009096"/>
    </source>
</evidence>
<evidence type="ECO:0000256" key="3">
    <source>
        <dbReference type="ARBA" id="ARBA00022692"/>
    </source>
</evidence>
<feature type="domain" description="EXPERA" evidence="8">
    <location>
        <begin position="8"/>
        <end position="140"/>
    </location>
</feature>
<dbReference type="Pfam" id="PF05241">
    <property type="entry name" value="EBP"/>
    <property type="match status" value="1"/>
</dbReference>
<proteinExistence type="inferred from homology"/>
<dbReference type="AlphaFoldDB" id="A0A6P5Y438"/>
<evidence type="ECO:0000256" key="6">
    <source>
        <dbReference type="ARBA" id="ARBA00023136"/>
    </source>
</evidence>